<keyword evidence="13" id="KW-1185">Reference proteome</keyword>
<dbReference type="CDD" id="cd07562">
    <property type="entry name" value="Peptidase_S41_TRI"/>
    <property type="match status" value="1"/>
</dbReference>
<evidence type="ECO:0000256" key="7">
    <source>
        <dbReference type="PIRNR" id="PIRNR036421"/>
    </source>
</evidence>
<dbReference type="PANTHER" id="PTHR43253:SF1">
    <property type="entry name" value="TRICORN PROTEASE HOMOLOG 2-RELATED"/>
    <property type="match status" value="1"/>
</dbReference>
<dbReference type="Gene3D" id="3.90.226.10">
    <property type="entry name" value="2-enoyl-CoA Hydratase, Chain A, domain 1"/>
    <property type="match status" value="1"/>
</dbReference>
<dbReference type="PANTHER" id="PTHR43253">
    <property type="entry name" value="TRICORN PROTEASE HOMOLOG 2-RELATED"/>
    <property type="match status" value="1"/>
</dbReference>
<dbReference type="KEGG" id="mgin:FRZ54_09850"/>
<feature type="active site" description="Charge relay system" evidence="8">
    <location>
        <position position="751"/>
    </location>
</feature>
<dbReference type="Pfam" id="PF14684">
    <property type="entry name" value="Tricorn_C1"/>
    <property type="match status" value="1"/>
</dbReference>
<dbReference type="Pfam" id="PF14685">
    <property type="entry name" value="PDZ_Tricorn"/>
    <property type="match status" value="1"/>
</dbReference>
<evidence type="ECO:0000256" key="8">
    <source>
        <dbReference type="PIRSR" id="PIRSR036421-1"/>
    </source>
</evidence>
<protein>
    <recommendedName>
        <fullName evidence="7">Tricorn protease homolog</fullName>
        <ecNumber evidence="7">3.4.21.-</ecNumber>
    </recommendedName>
</protein>
<keyword evidence="10" id="KW-0732">Signal</keyword>
<dbReference type="SUPFAM" id="SSF50156">
    <property type="entry name" value="PDZ domain-like"/>
    <property type="match status" value="1"/>
</dbReference>
<dbReference type="InterPro" id="IPR029414">
    <property type="entry name" value="Tricorn_PDZ"/>
</dbReference>
<feature type="active site" description="Nucleophile" evidence="8">
    <location>
        <position position="975"/>
    </location>
</feature>
<dbReference type="Pfam" id="PF03572">
    <property type="entry name" value="Peptidase_S41"/>
    <property type="match status" value="1"/>
</dbReference>
<dbReference type="Pfam" id="PF26550">
    <property type="entry name" value="Tricorn_2nd"/>
    <property type="match status" value="1"/>
</dbReference>
<feature type="chain" id="PRO_5023126625" description="Tricorn protease homolog" evidence="10">
    <location>
        <begin position="22"/>
        <end position="1087"/>
    </location>
</feature>
<sequence length="1087" mass="121115">MKKLSLSLTVFFSFVIFSASSAFGIDPKDTRMLTQPAISADHIAFIYAEDLWVANPDGSEPRRLTVDEGIESSPAFSPDGKLIAFSAQYDGNTDVYIIPVEGGVPKRLTWHPSADLVRGFSPDGKSVLFASQRNTFTNRYAQLFSVSITGGPAKQLEIPNAFYANYSPDGKYMTYTPVPDAFKQWKHYRGGTITRIWLFSFADKSIVEIPKPEGGCNDTQPVWMGDKVYFRSDRNGEFNLFSYDVATKQVKQLTEFKDFPVLNIAAGDGKVLLEQAGYLHIFDPASASAKKLTIGIAADLLELRPRFAKGAKYIRSSQISPSGARAVFDFRGDIVTVPAEKGDVRNITNTTAVHEKTPSWSPDGKFIAYFSDASGEYKLDIQSQDGKGDVKSYKLGGAGFYASPKWSPDSKKIAYVDNSRSLYLLDIASGIVKKIDSDDLYTPGTFRDIFGDWSSDSKWIAYTKITATQFKKVLLYSVDEQKSYALTDGLSDASEPIFSRNSKYLYFFASTDAGPVINWFDQSNDDIRSTSSIYLVTLQNQTVSPLARESDEEKADTKKDDKAEVKSDNKSEKKASITSSGFKIDWDGIQNRIVDVPVKPGNYGQLSAGNDDNIFYIDYDDNGSGKLHSYSFKKREDSEIMPMDGYDLSADGKKMLYRHHGSWGMVNAGDKNGKGLNIDAIQVKVDPVAEWPEIFDEAWRINRDYFYDPGMHGNDWLAVKKKYAVFLPDLSCRDDLNTVIQWMCSELVVGHQRLTDLGDKLYHPETIKGGLLGADYSITNNRYRIQKIYGGLNWNPNLRSPLTEPGVNVKVGDYLLAVNGKDVVGTQDIYQYFENTADKITEITVGPNADYNGSRVVKVLPVDNEYELRNRDWVEGNLQKVTEATKGQVAYVYVPNTANEGHDYFKRYFYPQANRKAIIVDERFNGGGQLADYYINLLQNPYQAHWHMRYGQDLKSPSASIQGPKVMLINESAGSGGDMLPWMFRKFKVGTLVGTRTWGGLVGILGFPEFIDGGGVTAPNVGIWTKDGFVVENVGVAPDIEVVQTPAEIIKGNDPQLQKAIEVALKELEKNPQVEPTRPPFPVKAQK</sequence>
<accession>A0A5B8UVG1</accession>
<dbReference type="GO" id="GO:0005737">
    <property type="term" value="C:cytoplasm"/>
    <property type="evidence" value="ECO:0007669"/>
    <property type="project" value="UniProtKB-SubCell"/>
</dbReference>
<dbReference type="AlphaFoldDB" id="A0A5B8UVG1"/>
<dbReference type="InterPro" id="IPR036034">
    <property type="entry name" value="PDZ_sf"/>
</dbReference>
<evidence type="ECO:0000256" key="9">
    <source>
        <dbReference type="SAM" id="MobiDB-lite"/>
    </source>
</evidence>
<evidence type="ECO:0000256" key="6">
    <source>
        <dbReference type="ARBA" id="ARBA00022825"/>
    </source>
</evidence>
<dbReference type="InterPro" id="IPR012393">
    <property type="entry name" value="Tricorn_protease"/>
</dbReference>
<evidence type="ECO:0000256" key="1">
    <source>
        <dbReference type="ARBA" id="ARBA00004496"/>
    </source>
</evidence>
<dbReference type="Gene3D" id="3.30.750.44">
    <property type="match status" value="1"/>
</dbReference>
<comment type="function">
    <text evidence="7">Degrades oligopeptides.</text>
</comment>
<dbReference type="EMBL" id="CP042436">
    <property type="protein sequence ID" value="QEC62868.1"/>
    <property type="molecule type" value="Genomic_DNA"/>
</dbReference>
<gene>
    <name evidence="12" type="ORF">FRZ54_09850</name>
</gene>
<dbReference type="Proteomes" id="UP000321479">
    <property type="component" value="Chromosome"/>
</dbReference>
<evidence type="ECO:0000313" key="12">
    <source>
        <dbReference type="EMBL" id="QEC62868.1"/>
    </source>
</evidence>
<comment type="subcellular location">
    <subcellularLocation>
        <location evidence="1 7">Cytoplasm</location>
    </subcellularLocation>
</comment>
<evidence type="ECO:0000256" key="3">
    <source>
        <dbReference type="ARBA" id="ARBA00022490"/>
    </source>
</evidence>
<keyword evidence="5 7" id="KW-0378">Hydrolase</keyword>
<evidence type="ECO:0000256" key="10">
    <source>
        <dbReference type="SAM" id="SignalP"/>
    </source>
</evidence>
<dbReference type="SUPFAM" id="SSF52096">
    <property type="entry name" value="ClpP/crotonase"/>
    <property type="match status" value="1"/>
</dbReference>
<dbReference type="Gene3D" id="2.120.10.60">
    <property type="entry name" value="Tricorn protease N-terminal domain"/>
    <property type="match status" value="1"/>
</dbReference>
<evidence type="ECO:0000256" key="2">
    <source>
        <dbReference type="ARBA" id="ARBA00008524"/>
    </source>
</evidence>
<feature type="signal peptide" evidence="10">
    <location>
        <begin position="1"/>
        <end position="21"/>
    </location>
</feature>
<dbReference type="GO" id="GO:0008236">
    <property type="term" value="F:serine-type peptidase activity"/>
    <property type="evidence" value="ECO:0007669"/>
    <property type="project" value="UniProtKB-UniRule"/>
</dbReference>
<dbReference type="InterPro" id="IPR029045">
    <property type="entry name" value="ClpP/crotonase-like_dom_sf"/>
</dbReference>
<feature type="domain" description="Tail specific protease" evidence="11">
    <location>
        <begin position="852"/>
        <end position="1043"/>
    </location>
</feature>
<dbReference type="Pfam" id="PF26549">
    <property type="entry name" value="Tricorn_N"/>
    <property type="match status" value="1"/>
</dbReference>
<dbReference type="SUPFAM" id="SSF69304">
    <property type="entry name" value="Tricorn protease N-terminal domain"/>
    <property type="match status" value="2"/>
</dbReference>
<name>A0A5B8UVG1_9SPHI</name>
<keyword evidence="6 7" id="KW-0720">Serine protease</keyword>
<dbReference type="Gene3D" id="2.30.42.10">
    <property type="match status" value="1"/>
</dbReference>
<feature type="region of interest" description="Disordered" evidence="9">
    <location>
        <begin position="545"/>
        <end position="572"/>
    </location>
</feature>
<evidence type="ECO:0000313" key="13">
    <source>
        <dbReference type="Proteomes" id="UP000321479"/>
    </source>
</evidence>
<dbReference type="PIRSF" id="PIRSF036421">
    <property type="entry name" value="Tricorn_protease"/>
    <property type="match status" value="1"/>
</dbReference>
<keyword evidence="4 7" id="KW-0645">Protease</keyword>
<dbReference type="GO" id="GO:0006508">
    <property type="term" value="P:proteolysis"/>
    <property type="evidence" value="ECO:0007669"/>
    <property type="project" value="UniProtKB-UniRule"/>
</dbReference>
<evidence type="ECO:0000259" key="11">
    <source>
        <dbReference type="SMART" id="SM00245"/>
    </source>
</evidence>
<feature type="compositionally biased region" description="Basic and acidic residues" evidence="9">
    <location>
        <begin position="548"/>
        <end position="572"/>
    </location>
</feature>
<evidence type="ECO:0000256" key="5">
    <source>
        <dbReference type="ARBA" id="ARBA00022801"/>
    </source>
</evidence>
<dbReference type="SMART" id="SM00245">
    <property type="entry name" value="TSPc"/>
    <property type="match status" value="1"/>
</dbReference>
<comment type="similarity">
    <text evidence="2 7">Belongs to the peptidase S41B family.</text>
</comment>
<dbReference type="InterPro" id="IPR015943">
    <property type="entry name" value="WD40/YVTN_repeat-like_dom_sf"/>
</dbReference>
<keyword evidence="3 7" id="KW-0963">Cytoplasm</keyword>
<dbReference type="RefSeq" id="WP_147031445.1">
    <property type="nucleotide sequence ID" value="NZ_CP042436.1"/>
</dbReference>
<evidence type="ECO:0000256" key="4">
    <source>
        <dbReference type="ARBA" id="ARBA00022670"/>
    </source>
</evidence>
<reference evidence="12 13" key="1">
    <citation type="journal article" date="2017" name="Curr. Microbiol.">
        <title>Mucilaginibacter ginsenosidivorans sp. nov., Isolated from Soil of Ginseng Field.</title>
        <authorList>
            <person name="Kim M.M."/>
            <person name="Siddiqi M.Z."/>
            <person name="Im W.T."/>
        </authorList>
    </citation>
    <scope>NUCLEOTIDE SEQUENCE [LARGE SCALE GENOMIC DNA]</scope>
    <source>
        <strain evidence="12 13">Gsoil 3017</strain>
    </source>
</reference>
<dbReference type="InterPro" id="IPR028204">
    <property type="entry name" value="Tricorn_C1"/>
</dbReference>
<dbReference type="Gene3D" id="2.130.10.10">
    <property type="entry name" value="YVTN repeat-like/Quinoprotein amine dehydrogenase"/>
    <property type="match status" value="1"/>
</dbReference>
<dbReference type="OrthoDB" id="9815657at2"/>
<organism evidence="12 13">
    <name type="scientific">Mucilaginibacter ginsenosidivorans</name>
    <dbReference type="NCBI Taxonomy" id="398053"/>
    <lineage>
        <taxon>Bacteria</taxon>
        <taxon>Pseudomonadati</taxon>
        <taxon>Bacteroidota</taxon>
        <taxon>Sphingobacteriia</taxon>
        <taxon>Sphingobacteriales</taxon>
        <taxon>Sphingobacteriaceae</taxon>
        <taxon>Mucilaginibacter</taxon>
    </lineage>
</organism>
<proteinExistence type="inferred from homology"/>
<dbReference type="EC" id="3.4.21.-" evidence="7"/>
<dbReference type="InterPro" id="IPR005151">
    <property type="entry name" value="Tail-specific_protease"/>
</dbReference>
<feature type="active site" description="Charge relay system" evidence="8">
    <location>
        <position position="1032"/>
    </location>
</feature>